<evidence type="ECO:0000256" key="1">
    <source>
        <dbReference type="ARBA" id="ARBA00022741"/>
    </source>
</evidence>
<dbReference type="Gene3D" id="3.30.1360.40">
    <property type="match status" value="1"/>
</dbReference>
<evidence type="ECO:0000259" key="4">
    <source>
        <dbReference type="SMART" id="SM00796"/>
    </source>
</evidence>
<dbReference type="InterPro" id="IPR029000">
    <property type="entry name" value="Cyclophilin-like_dom_sf"/>
</dbReference>
<keyword evidence="6" id="KW-1185">Reference proteome</keyword>
<dbReference type="PANTHER" id="PTHR34698">
    <property type="entry name" value="5-OXOPROLINASE SUBUNIT B"/>
    <property type="match status" value="1"/>
</dbReference>
<dbReference type="NCBIfam" id="TIGR00370">
    <property type="entry name" value="5-oxoprolinase subunit PxpB"/>
    <property type="match status" value="1"/>
</dbReference>
<gene>
    <name evidence="5" type="primary">pxpB</name>
    <name evidence="5" type="ORF">GXN76_13745</name>
</gene>
<dbReference type="EMBL" id="CP048104">
    <property type="protein sequence ID" value="QKG85422.1"/>
    <property type="molecule type" value="Genomic_DNA"/>
</dbReference>
<dbReference type="InterPro" id="IPR003833">
    <property type="entry name" value="CT_C_D"/>
</dbReference>
<dbReference type="GO" id="GO:0005524">
    <property type="term" value="F:ATP binding"/>
    <property type="evidence" value="ECO:0007669"/>
    <property type="project" value="UniProtKB-KW"/>
</dbReference>
<dbReference type="AlphaFoldDB" id="A0A7D3XRR7"/>
<evidence type="ECO:0000313" key="6">
    <source>
        <dbReference type="Proteomes" id="UP000503088"/>
    </source>
</evidence>
<dbReference type="GO" id="GO:0017168">
    <property type="term" value="F:5-oxoprolinase (ATP-hydrolyzing) activity"/>
    <property type="evidence" value="ECO:0007669"/>
    <property type="project" value="UniProtKB-EC"/>
</dbReference>
<proteinExistence type="predicted"/>
<reference evidence="5 6" key="1">
    <citation type="submission" date="2020-01" db="EMBL/GenBank/DDBJ databases">
        <authorList>
            <person name="Gulvik C.A."/>
            <person name="Batra D.G."/>
        </authorList>
    </citation>
    <scope>NUCLEOTIDE SEQUENCE [LARGE SCALE GENOMIC DNA]</scope>
    <source>
        <strain evidence="5 6">W9323</strain>
    </source>
</reference>
<keyword evidence="3" id="KW-0067">ATP-binding</keyword>
<dbReference type="KEGG" id="kpul:GXN76_13745"/>
<sequence length="219" mass="24202">MTVSLSFQPLGDTGIRVGMGDEISEETNRRIRGYCNWLQREAIPGVVEWVPTYCAVTVYYHPHQISYQELCNRLCVSKKVLEETGKTEGTVTVLPVVYGGEYGPDLEDVAQFNGLTPSEVIAIHTQPLYRVYMIGFAPGFPYLGGMSEAIATPRLDHPRLRIPAGSVGIAGSQTGVYSLESPGGWRIIGRTLVRLYDPYREVPAQLKAGDFVRFQAVDS</sequence>
<protein>
    <submittedName>
        <fullName evidence="5">5-oxoprolinase subunit PxpB</fullName>
        <ecNumber evidence="5">3.5.2.9</ecNumber>
    </submittedName>
</protein>
<dbReference type="PANTHER" id="PTHR34698:SF2">
    <property type="entry name" value="5-OXOPROLINASE SUBUNIT B"/>
    <property type="match status" value="1"/>
</dbReference>
<dbReference type="SUPFAM" id="SSF50891">
    <property type="entry name" value="Cyclophilin-like"/>
    <property type="match status" value="1"/>
</dbReference>
<keyword evidence="2 5" id="KW-0378">Hydrolase</keyword>
<evidence type="ECO:0000313" key="5">
    <source>
        <dbReference type="EMBL" id="QKG85422.1"/>
    </source>
</evidence>
<evidence type="ECO:0000256" key="2">
    <source>
        <dbReference type="ARBA" id="ARBA00022801"/>
    </source>
</evidence>
<dbReference type="SUPFAM" id="SSF160467">
    <property type="entry name" value="PH0987 N-terminal domain-like"/>
    <property type="match status" value="1"/>
</dbReference>
<accession>A0A7D3XRR7</accession>
<dbReference type="EC" id="3.5.2.9" evidence="5"/>
<dbReference type="Proteomes" id="UP000503088">
    <property type="component" value="Chromosome"/>
</dbReference>
<organism evidence="5 6">
    <name type="scientific">Kroppenstedtia pulmonis</name>
    <dbReference type="NCBI Taxonomy" id="1380685"/>
    <lineage>
        <taxon>Bacteria</taxon>
        <taxon>Bacillati</taxon>
        <taxon>Bacillota</taxon>
        <taxon>Bacilli</taxon>
        <taxon>Bacillales</taxon>
        <taxon>Thermoactinomycetaceae</taxon>
        <taxon>Kroppenstedtia</taxon>
    </lineage>
</organism>
<name>A0A7D3XRR7_9BACL</name>
<dbReference type="InterPro" id="IPR010016">
    <property type="entry name" value="PxpB"/>
</dbReference>
<feature type="domain" description="Carboxyltransferase" evidence="4">
    <location>
        <begin position="5"/>
        <end position="206"/>
    </location>
</feature>
<evidence type="ECO:0000256" key="3">
    <source>
        <dbReference type="ARBA" id="ARBA00022840"/>
    </source>
</evidence>
<dbReference type="RefSeq" id="WP_173224059.1">
    <property type="nucleotide sequence ID" value="NZ_CP048104.1"/>
</dbReference>
<dbReference type="SMART" id="SM00796">
    <property type="entry name" value="AHS1"/>
    <property type="match status" value="1"/>
</dbReference>
<keyword evidence="1" id="KW-0547">Nucleotide-binding</keyword>
<dbReference type="Gene3D" id="2.40.100.10">
    <property type="entry name" value="Cyclophilin-like"/>
    <property type="match status" value="1"/>
</dbReference>
<dbReference type="Pfam" id="PF02682">
    <property type="entry name" value="CT_C_D"/>
    <property type="match status" value="1"/>
</dbReference>